<dbReference type="AlphaFoldDB" id="A0A9X2DZ51"/>
<keyword evidence="2" id="KW-1133">Transmembrane helix</keyword>
<organism evidence="3 4">
    <name type="scientific">Rathayibacter rubneri</name>
    <dbReference type="NCBI Taxonomy" id="2950106"/>
    <lineage>
        <taxon>Bacteria</taxon>
        <taxon>Bacillati</taxon>
        <taxon>Actinomycetota</taxon>
        <taxon>Actinomycetes</taxon>
        <taxon>Micrococcales</taxon>
        <taxon>Microbacteriaceae</taxon>
        <taxon>Rathayibacter</taxon>
    </lineage>
</organism>
<comment type="caution">
    <text evidence="3">The sequence shown here is derived from an EMBL/GenBank/DDBJ whole genome shotgun (WGS) entry which is preliminary data.</text>
</comment>
<feature type="transmembrane region" description="Helical" evidence="2">
    <location>
        <begin position="57"/>
        <end position="76"/>
    </location>
</feature>
<keyword evidence="4" id="KW-1185">Reference proteome</keyword>
<dbReference type="EMBL" id="JAMRYM010000063">
    <property type="protein sequence ID" value="MCM6763404.1"/>
    <property type="molecule type" value="Genomic_DNA"/>
</dbReference>
<reference evidence="3" key="1">
    <citation type="submission" date="2022-06" db="EMBL/GenBank/DDBJ databases">
        <title>Whole genome shotgun sequencing (WGS) of Rathayibacter sp. ZW T2_19, isolated from stored onions (Allium cepa).</title>
        <authorList>
            <person name="Stoll D.A."/>
            <person name="Huch M."/>
        </authorList>
    </citation>
    <scope>NUCLEOTIDE SEQUENCE</scope>
    <source>
        <strain evidence="3">ZW T2_19</strain>
    </source>
</reference>
<evidence type="ECO:0000313" key="3">
    <source>
        <dbReference type="EMBL" id="MCM6763404.1"/>
    </source>
</evidence>
<evidence type="ECO:0000256" key="1">
    <source>
        <dbReference type="SAM" id="MobiDB-lite"/>
    </source>
</evidence>
<name>A0A9X2DZ51_9MICO</name>
<evidence type="ECO:0000256" key="2">
    <source>
        <dbReference type="SAM" id="Phobius"/>
    </source>
</evidence>
<gene>
    <name evidence="3" type="ORF">NB037_13335</name>
</gene>
<feature type="region of interest" description="Disordered" evidence="1">
    <location>
        <begin position="87"/>
        <end position="128"/>
    </location>
</feature>
<feature type="compositionally biased region" description="Low complexity" evidence="1">
    <location>
        <begin position="87"/>
        <end position="99"/>
    </location>
</feature>
<accession>A0A9X2DZ51</accession>
<feature type="transmembrane region" description="Helical" evidence="2">
    <location>
        <begin position="20"/>
        <end position="37"/>
    </location>
</feature>
<dbReference type="RefSeq" id="WP_251946488.1">
    <property type="nucleotide sequence ID" value="NZ_JAMRYM010000063.1"/>
</dbReference>
<evidence type="ECO:0000313" key="4">
    <source>
        <dbReference type="Proteomes" id="UP001155240"/>
    </source>
</evidence>
<keyword evidence="2" id="KW-0812">Transmembrane</keyword>
<keyword evidence="2" id="KW-0472">Membrane</keyword>
<proteinExistence type="predicted"/>
<protein>
    <submittedName>
        <fullName evidence="3">Uncharacterized protein</fullName>
    </submittedName>
</protein>
<dbReference type="Proteomes" id="UP001155240">
    <property type="component" value="Unassembled WGS sequence"/>
</dbReference>
<sequence>MARGTRSHRTQAHLLEHPWALSLVSAVFVLAIVVLAADAGWDLRADIGGSRRHAPLWFVLLLGLPLFGAGVVLGVVRQVRLLIHRSGAPAGPRADGAPSDDPRRLRSEGPGWPTRRGEAGDDDPPSAA</sequence>